<gene>
    <name evidence="1" type="ORF">OP8BY_1858</name>
</gene>
<dbReference type="InterPro" id="IPR042544">
    <property type="entry name" value="AdoMet_synthase_3"/>
</dbReference>
<dbReference type="Gene3D" id="3.30.300.10">
    <property type="match status" value="1"/>
</dbReference>
<dbReference type="Pfam" id="PF01941">
    <property type="entry name" value="AdoMet_Synthase"/>
    <property type="match status" value="1"/>
</dbReference>
<accession>A0A3E2BNG5</accession>
<organism evidence="1 2">
    <name type="scientific">Candidatus Saccharicenans subterraneus</name>
    <dbReference type="NCBI Taxonomy" id="2508984"/>
    <lineage>
        <taxon>Bacteria</taxon>
        <taxon>Candidatus Aminicenantota</taxon>
        <taxon>Candidatus Aminicenantia</taxon>
        <taxon>Candidatus Aminicenantales</taxon>
        <taxon>Candidatus Saccharicenantaceae</taxon>
        <taxon>Candidatus Saccharicenans</taxon>
    </lineage>
</organism>
<name>A0A3E2BNG5_9BACT</name>
<dbReference type="NCBIfam" id="NF003366">
    <property type="entry name" value="PRK04439.1-5"/>
    <property type="match status" value="1"/>
</dbReference>
<comment type="caution">
    <text evidence="1">The sequence shown here is derived from an EMBL/GenBank/DDBJ whole genome shotgun (WGS) entry which is preliminary data.</text>
</comment>
<reference evidence="1 2" key="1">
    <citation type="submission" date="2018-08" db="EMBL/GenBank/DDBJ databases">
        <title>Genome analysis of the thermophilic bacterium of the candidate phylum Aminicenantes from deep subsurface aquifer revealed its physiology and ecological role.</title>
        <authorList>
            <person name="Kadnikov V.V."/>
            <person name="Mardanov A.V."/>
            <person name="Beletsky A.V."/>
            <person name="Karnachuk O.V."/>
            <person name="Ravin N.V."/>
        </authorList>
    </citation>
    <scope>NUCLEOTIDE SEQUENCE [LARGE SCALE GENOMIC DNA]</scope>
    <source>
        <strain evidence="1">BY38</strain>
    </source>
</reference>
<protein>
    <submittedName>
        <fullName evidence="1">Archaeal S-adenosylmethionine synthetase</fullName>
    </submittedName>
</protein>
<sequence length="396" mass="43796">MSKFYFEVREGRDFLAEEMPVEIVERKGKGHPDSLCDGASEELSVALSEIYRRETGRILHHNVDKAVLVGGSSEADFGGGKVIDPALLYIVGRATGDIQGKNLIDKPALETRMKDWMMGQLPHLKKEHLEVKLLIRSGSKDLTNIFADNDVPPMANDTSLAVGYAPLSQLERLVLETEKFLNSPAGKEKFPALGEDIKVMGVRKGQAINLTIAAAFVASEIKDRATYESVKRDIVNYLKQGFVQQYTARPVEIVINHADTADSVYLTVTGTSAEAGDDGQVGRGNRANGLITPYRPMSLEAVAGKNPVSHVGKIYSIMSQLIADRIVATLPETTQVYVYMVSQINEPITEPQALNVELWGLEVSKVRDKIKKIADEVLGDWRAIRNGFVERRWPIY</sequence>
<dbReference type="Gene3D" id="3.30.300.280">
    <property type="entry name" value="S-adenosylmethionine synthetase, C-terminal domain"/>
    <property type="match status" value="2"/>
</dbReference>
<dbReference type="Proteomes" id="UP000257323">
    <property type="component" value="Unassembled WGS sequence"/>
</dbReference>
<dbReference type="AlphaFoldDB" id="A0A3E2BNG5"/>
<proteinExistence type="predicted"/>
<dbReference type="PANTHER" id="PTHR36697:SF1">
    <property type="entry name" value="S-ADENOSYLMETHIONINE SYNTHASE"/>
    <property type="match status" value="1"/>
</dbReference>
<dbReference type="InterPro" id="IPR027790">
    <property type="entry name" value="AdoMet_synthase_2_family"/>
</dbReference>
<dbReference type="EMBL" id="QUAH01000004">
    <property type="protein sequence ID" value="RFT16254.1"/>
    <property type="molecule type" value="Genomic_DNA"/>
</dbReference>
<evidence type="ECO:0000313" key="1">
    <source>
        <dbReference type="EMBL" id="RFT16254.1"/>
    </source>
</evidence>
<evidence type="ECO:0000313" key="2">
    <source>
        <dbReference type="Proteomes" id="UP000257323"/>
    </source>
</evidence>
<dbReference type="PANTHER" id="PTHR36697">
    <property type="entry name" value="S-ADENOSYLMETHIONINE SYNTHASE"/>
    <property type="match status" value="1"/>
</dbReference>